<dbReference type="Proteomes" id="UP000298781">
    <property type="component" value="Chromosome"/>
</dbReference>
<dbReference type="PANTHER" id="PTHR30290:SF38">
    <property type="entry name" value="D,D-DIPEPTIDE-BINDING PERIPLASMIC PROTEIN DDPA-RELATED"/>
    <property type="match status" value="1"/>
</dbReference>
<dbReference type="InterPro" id="IPR000914">
    <property type="entry name" value="SBP_5_dom"/>
</dbReference>
<evidence type="ECO:0000256" key="1">
    <source>
        <dbReference type="ARBA" id="ARBA00004418"/>
    </source>
</evidence>
<dbReference type="Gene3D" id="3.10.105.10">
    <property type="entry name" value="Dipeptide-binding Protein, Domain 3"/>
    <property type="match status" value="1"/>
</dbReference>
<dbReference type="CDD" id="cd08502">
    <property type="entry name" value="PBP2_NikA_DppA_OppA_like_16"/>
    <property type="match status" value="1"/>
</dbReference>
<accession>A0A4D7BHE9</accession>
<dbReference type="Gene3D" id="3.40.190.10">
    <property type="entry name" value="Periplasmic binding protein-like II"/>
    <property type="match status" value="1"/>
</dbReference>
<dbReference type="OrthoDB" id="9803988at2"/>
<dbReference type="AlphaFoldDB" id="A0A4D7BHE9"/>
<dbReference type="Pfam" id="PF00496">
    <property type="entry name" value="SBP_bac_5"/>
    <property type="match status" value="1"/>
</dbReference>
<evidence type="ECO:0000313" key="6">
    <source>
        <dbReference type="Proteomes" id="UP000298781"/>
    </source>
</evidence>
<comment type="subcellular location">
    <subcellularLocation>
        <location evidence="1">Periplasm</location>
    </subcellularLocation>
</comment>
<dbReference type="GO" id="GO:1904680">
    <property type="term" value="F:peptide transmembrane transporter activity"/>
    <property type="evidence" value="ECO:0007669"/>
    <property type="project" value="TreeGrafter"/>
</dbReference>
<keyword evidence="3" id="KW-0732">Signal</keyword>
<proteinExistence type="inferred from homology"/>
<evidence type="ECO:0000256" key="2">
    <source>
        <dbReference type="ARBA" id="ARBA00005695"/>
    </source>
</evidence>
<dbReference type="GO" id="GO:0043190">
    <property type="term" value="C:ATP-binding cassette (ABC) transporter complex"/>
    <property type="evidence" value="ECO:0007669"/>
    <property type="project" value="InterPro"/>
</dbReference>
<evidence type="ECO:0000313" key="5">
    <source>
        <dbReference type="EMBL" id="QCI67292.1"/>
    </source>
</evidence>
<dbReference type="EMBL" id="CP039690">
    <property type="protein sequence ID" value="QCI67292.1"/>
    <property type="molecule type" value="Genomic_DNA"/>
</dbReference>
<keyword evidence="6" id="KW-1185">Reference proteome</keyword>
<evidence type="ECO:0000256" key="3">
    <source>
        <dbReference type="ARBA" id="ARBA00022729"/>
    </source>
</evidence>
<reference evidence="5 6" key="1">
    <citation type="submission" date="2019-04" db="EMBL/GenBank/DDBJ databases">
        <title>Phreatobacter aquaticus sp. nov.</title>
        <authorList>
            <person name="Choi A."/>
        </authorList>
    </citation>
    <scope>NUCLEOTIDE SEQUENCE [LARGE SCALE GENOMIC DNA]</scope>
    <source>
        <strain evidence="5 6">KCTC 52518</strain>
    </source>
</reference>
<dbReference type="InterPro" id="IPR039424">
    <property type="entry name" value="SBP_5"/>
</dbReference>
<name>A0A4D7BHE9_9HYPH</name>
<dbReference type="KEGG" id="pstg:E8M01_25525"/>
<dbReference type="PIRSF" id="PIRSF002741">
    <property type="entry name" value="MppA"/>
    <property type="match status" value="1"/>
</dbReference>
<sequence length="540" mass="59959">MNIVGWGARAVRGLFRAVAAATFITALTGALPGATPRSAAAETILRVALHSDLKIIDPVWTTALITTHHGFMIYDTLFAVDEKLAVQPQMVERWTVSDDKLTFTFTLRDGLEWHDGQPVTAEDCVASIRRWGARDGLAQKLMAVTSELRAVDARTFILRLKEPYGLVLSTLGKPSSNVLFIMPKRVAETDPNTQISDSTGSGPFIFVRDAWRPGERAVYVRNPRYRPRAEPPSGMAGAKVVHVDRVEWIWLPDAQTQVNALLQGEIDMVEAPPHDLLPLIEKDPNIAMAVLAPMGRQYAFRFNVLHKPFDDPRIRQAVAYAFNQQDFLQATIGDPRFFRTCLSLYPCGSPYETTAGFEDKLESNFARARALLQEAGYDGTPVVLMQSTDVASLANLAPVAKALMERAGFRVDMQAMDWQTLVSRRVKREPLAAGGWSAFLTSWGSIDVLDPVSTAFLNASCERATFGWPCDAELERLRDAFARETDPEARKALAEAAQRREAVYPTHIQLGQYLQPSAFRRNITGVFPAGNLALWNIEKK</sequence>
<comment type="similarity">
    <text evidence="2">Belongs to the bacterial solute-binding protein 5 family.</text>
</comment>
<dbReference type="RefSeq" id="WP_136962724.1">
    <property type="nucleotide sequence ID" value="NZ_CP039690.1"/>
</dbReference>
<evidence type="ECO:0000259" key="4">
    <source>
        <dbReference type="Pfam" id="PF00496"/>
    </source>
</evidence>
<dbReference type="GO" id="GO:0030288">
    <property type="term" value="C:outer membrane-bounded periplasmic space"/>
    <property type="evidence" value="ECO:0007669"/>
    <property type="project" value="UniProtKB-ARBA"/>
</dbReference>
<gene>
    <name evidence="5" type="ORF">E8M01_25525</name>
</gene>
<organism evidence="5 6">
    <name type="scientific">Phreatobacter stygius</name>
    <dbReference type="NCBI Taxonomy" id="1940610"/>
    <lineage>
        <taxon>Bacteria</taxon>
        <taxon>Pseudomonadati</taxon>
        <taxon>Pseudomonadota</taxon>
        <taxon>Alphaproteobacteria</taxon>
        <taxon>Hyphomicrobiales</taxon>
        <taxon>Phreatobacteraceae</taxon>
        <taxon>Phreatobacter</taxon>
    </lineage>
</organism>
<dbReference type="SUPFAM" id="SSF53850">
    <property type="entry name" value="Periplasmic binding protein-like II"/>
    <property type="match status" value="1"/>
</dbReference>
<protein>
    <submittedName>
        <fullName evidence="5">ABC transporter substrate-binding protein</fullName>
    </submittedName>
</protein>
<dbReference type="InterPro" id="IPR030678">
    <property type="entry name" value="Peptide/Ni-bd"/>
</dbReference>
<feature type="domain" description="Solute-binding protein family 5" evidence="4">
    <location>
        <begin position="86"/>
        <end position="455"/>
    </location>
</feature>
<dbReference type="GO" id="GO:0015833">
    <property type="term" value="P:peptide transport"/>
    <property type="evidence" value="ECO:0007669"/>
    <property type="project" value="TreeGrafter"/>
</dbReference>
<dbReference type="PANTHER" id="PTHR30290">
    <property type="entry name" value="PERIPLASMIC BINDING COMPONENT OF ABC TRANSPORTER"/>
    <property type="match status" value="1"/>
</dbReference>